<keyword evidence="5 9" id="KW-0418">Kinase</keyword>
<gene>
    <name evidence="9" type="ORF">V1Y59_10990</name>
</gene>
<dbReference type="Gene3D" id="3.30.200.20">
    <property type="entry name" value="Phosphorylase Kinase, domain 1"/>
    <property type="match status" value="1"/>
</dbReference>
<dbReference type="EC" id="2.7.11.1" evidence="1"/>
<evidence type="ECO:0000256" key="1">
    <source>
        <dbReference type="ARBA" id="ARBA00012513"/>
    </source>
</evidence>
<dbReference type="SMART" id="SM00220">
    <property type="entry name" value="S_TKc"/>
    <property type="match status" value="1"/>
</dbReference>
<dbReference type="PROSITE" id="PS50011">
    <property type="entry name" value="PROTEIN_KINASE_DOM"/>
    <property type="match status" value="1"/>
</dbReference>
<evidence type="ECO:0000256" key="7">
    <source>
        <dbReference type="PROSITE-ProRule" id="PRU10141"/>
    </source>
</evidence>
<evidence type="ECO:0000256" key="4">
    <source>
        <dbReference type="ARBA" id="ARBA00022741"/>
    </source>
</evidence>
<dbReference type="GO" id="GO:0004674">
    <property type="term" value="F:protein serine/threonine kinase activity"/>
    <property type="evidence" value="ECO:0007669"/>
    <property type="project" value="UniProtKB-EC"/>
</dbReference>
<evidence type="ECO:0000259" key="8">
    <source>
        <dbReference type="PROSITE" id="PS50011"/>
    </source>
</evidence>
<dbReference type="Gene3D" id="1.10.510.10">
    <property type="entry name" value="Transferase(Phosphotransferase) domain 1"/>
    <property type="match status" value="1"/>
</dbReference>
<dbReference type="RefSeq" id="WP_330505000.1">
    <property type="nucleotide sequence ID" value="NZ_JAZDUE010000008.1"/>
</dbReference>
<keyword evidence="6 7" id="KW-0067">ATP-binding</keyword>
<dbReference type="CDD" id="cd14014">
    <property type="entry name" value="STKc_PknB_like"/>
    <property type="match status" value="1"/>
</dbReference>
<keyword evidence="2" id="KW-0723">Serine/threonine-protein kinase</keyword>
<evidence type="ECO:0000256" key="3">
    <source>
        <dbReference type="ARBA" id="ARBA00022679"/>
    </source>
</evidence>
<sequence>MTTPHRADRRTRDDTDVVFAAGDVVADHHIDAFLGSGSSAEVYRVHTASHPEPLALKVLHTRSADQQRIRERFEREFSIASLLDHPNIVHMHARGELDIDELGVDNRTPATVLWMTMEYVAGVSANELVGPHPTQAEVAATVEIGRQIADALDYAHSCEVLHRDVKPANIIVSTTSTPTRAVLTDFGIAQLLDDARPLARNGRVQGSIAYAAPELLTASRISPATDQYALAASLFELLTGEPPFPRATAFAITYAHLHDPIPRLTKTQPWLPSALNSVFAKALAKNPADRYPTCAEFTDIVRRALLDVPVPTPQRRRWWLRRAKPLVE</sequence>
<dbReference type="InterPro" id="IPR017441">
    <property type="entry name" value="Protein_kinase_ATP_BS"/>
</dbReference>
<protein>
    <recommendedName>
        <fullName evidence="1">non-specific serine/threonine protein kinase</fullName>
        <ecNumber evidence="1">2.7.11.1</ecNumber>
    </recommendedName>
</protein>
<feature type="binding site" evidence="7">
    <location>
        <position position="57"/>
    </location>
    <ligand>
        <name>ATP</name>
        <dbReference type="ChEBI" id="CHEBI:30616"/>
    </ligand>
</feature>
<reference evidence="9 10" key="1">
    <citation type="submission" date="2024-01" db="EMBL/GenBank/DDBJ databases">
        <title>Draft genome sequence of Gordonia sp. PKS22-38.</title>
        <authorList>
            <person name="Suphannarot A."/>
            <person name="Mingma R."/>
        </authorList>
    </citation>
    <scope>NUCLEOTIDE SEQUENCE [LARGE SCALE GENOMIC DNA]</scope>
    <source>
        <strain evidence="9 10">PKS22-38</strain>
    </source>
</reference>
<dbReference type="Pfam" id="PF00069">
    <property type="entry name" value="Pkinase"/>
    <property type="match status" value="1"/>
</dbReference>
<evidence type="ECO:0000256" key="2">
    <source>
        <dbReference type="ARBA" id="ARBA00022527"/>
    </source>
</evidence>
<name>A0ABU7MTP3_9ACTN</name>
<proteinExistence type="predicted"/>
<dbReference type="PROSITE" id="PS00108">
    <property type="entry name" value="PROTEIN_KINASE_ST"/>
    <property type="match status" value="1"/>
</dbReference>
<keyword evidence="4 7" id="KW-0547">Nucleotide-binding</keyword>
<dbReference type="InterPro" id="IPR008271">
    <property type="entry name" value="Ser/Thr_kinase_AS"/>
</dbReference>
<keyword evidence="10" id="KW-1185">Reference proteome</keyword>
<organism evidence="9 10">
    <name type="scientific">Gordonia prachuapensis</name>
    <dbReference type="NCBI Taxonomy" id="3115651"/>
    <lineage>
        <taxon>Bacteria</taxon>
        <taxon>Bacillati</taxon>
        <taxon>Actinomycetota</taxon>
        <taxon>Actinomycetes</taxon>
        <taxon>Mycobacteriales</taxon>
        <taxon>Gordoniaceae</taxon>
        <taxon>Gordonia</taxon>
    </lineage>
</organism>
<dbReference type="EMBL" id="JAZDUE010000008">
    <property type="protein sequence ID" value="MEE4023603.1"/>
    <property type="molecule type" value="Genomic_DNA"/>
</dbReference>
<dbReference type="PROSITE" id="PS00107">
    <property type="entry name" value="PROTEIN_KINASE_ATP"/>
    <property type="match status" value="1"/>
</dbReference>
<comment type="caution">
    <text evidence="9">The sequence shown here is derived from an EMBL/GenBank/DDBJ whole genome shotgun (WGS) entry which is preliminary data.</text>
</comment>
<accession>A0ABU7MTP3</accession>
<evidence type="ECO:0000256" key="6">
    <source>
        <dbReference type="ARBA" id="ARBA00022840"/>
    </source>
</evidence>
<dbReference type="SUPFAM" id="SSF56112">
    <property type="entry name" value="Protein kinase-like (PK-like)"/>
    <property type="match status" value="1"/>
</dbReference>
<keyword evidence="3 9" id="KW-0808">Transferase</keyword>
<dbReference type="InterPro" id="IPR011009">
    <property type="entry name" value="Kinase-like_dom_sf"/>
</dbReference>
<evidence type="ECO:0000313" key="10">
    <source>
        <dbReference type="Proteomes" id="UP001335729"/>
    </source>
</evidence>
<feature type="domain" description="Protein kinase" evidence="8">
    <location>
        <begin position="28"/>
        <end position="306"/>
    </location>
</feature>
<dbReference type="Proteomes" id="UP001335729">
    <property type="component" value="Unassembled WGS sequence"/>
</dbReference>
<evidence type="ECO:0000313" key="9">
    <source>
        <dbReference type="EMBL" id="MEE4023603.1"/>
    </source>
</evidence>
<evidence type="ECO:0000256" key="5">
    <source>
        <dbReference type="ARBA" id="ARBA00022777"/>
    </source>
</evidence>
<dbReference type="PANTHER" id="PTHR43289:SF6">
    <property type="entry name" value="SERINE_THREONINE-PROTEIN KINASE NEKL-3"/>
    <property type="match status" value="1"/>
</dbReference>
<dbReference type="InterPro" id="IPR000719">
    <property type="entry name" value="Prot_kinase_dom"/>
</dbReference>
<dbReference type="PANTHER" id="PTHR43289">
    <property type="entry name" value="MITOGEN-ACTIVATED PROTEIN KINASE KINASE KINASE 20-RELATED"/>
    <property type="match status" value="1"/>
</dbReference>